<dbReference type="Proteomes" id="UP001454036">
    <property type="component" value="Unassembled WGS sequence"/>
</dbReference>
<dbReference type="InterPro" id="IPR050295">
    <property type="entry name" value="Plant_2OG-oxidoreductases"/>
</dbReference>
<organism evidence="6 7">
    <name type="scientific">Lithospermum erythrorhizon</name>
    <name type="common">Purple gromwell</name>
    <name type="synonym">Lithospermum officinale var. erythrorhizon</name>
    <dbReference type="NCBI Taxonomy" id="34254"/>
    <lineage>
        <taxon>Eukaryota</taxon>
        <taxon>Viridiplantae</taxon>
        <taxon>Streptophyta</taxon>
        <taxon>Embryophyta</taxon>
        <taxon>Tracheophyta</taxon>
        <taxon>Spermatophyta</taxon>
        <taxon>Magnoliopsida</taxon>
        <taxon>eudicotyledons</taxon>
        <taxon>Gunneridae</taxon>
        <taxon>Pentapetalae</taxon>
        <taxon>asterids</taxon>
        <taxon>lamiids</taxon>
        <taxon>Boraginales</taxon>
        <taxon>Boraginaceae</taxon>
        <taxon>Boraginoideae</taxon>
        <taxon>Lithospermeae</taxon>
        <taxon>Lithospermum</taxon>
    </lineage>
</organism>
<feature type="domain" description="Fe2OG dioxygenase" evidence="5">
    <location>
        <begin position="194"/>
        <end position="274"/>
    </location>
</feature>
<dbReference type="Gene3D" id="2.60.120.330">
    <property type="entry name" value="B-lactam Antibiotic, Isopenicillin N Synthase, Chain"/>
    <property type="match status" value="1"/>
</dbReference>
<evidence type="ECO:0000256" key="2">
    <source>
        <dbReference type="ARBA" id="ARBA00022723"/>
    </source>
</evidence>
<dbReference type="AlphaFoldDB" id="A0AAV3NSN1"/>
<dbReference type="InterPro" id="IPR027443">
    <property type="entry name" value="IPNS-like_sf"/>
</dbReference>
<dbReference type="EMBL" id="BAABME010000392">
    <property type="protein sequence ID" value="GAA0142390.1"/>
    <property type="molecule type" value="Genomic_DNA"/>
</dbReference>
<gene>
    <name evidence="6" type="ORF">LIER_03298</name>
</gene>
<dbReference type="GO" id="GO:0009805">
    <property type="term" value="P:coumarin biosynthetic process"/>
    <property type="evidence" value="ECO:0007669"/>
    <property type="project" value="UniProtKB-ARBA"/>
</dbReference>
<reference evidence="6 7" key="1">
    <citation type="submission" date="2024-01" db="EMBL/GenBank/DDBJ databases">
        <title>The complete chloroplast genome sequence of Lithospermum erythrorhizon: insights into the phylogenetic relationship among Boraginaceae species and the maternal lineages of purple gromwells.</title>
        <authorList>
            <person name="Okada T."/>
            <person name="Watanabe K."/>
        </authorList>
    </citation>
    <scope>NUCLEOTIDE SEQUENCE [LARGE SCALE GENOMIC DNA]</scope>
</reference>
<accession>A0AAV3NSN1</accession>
<dbReference type="SUPFAM" id="SSF51197">
    <property type="entry name" value="Clavaminate synthase-like"/>
    <property type="match status" value="1"/>
</dbReference>
<evidence type="ECO:0000259" key="5">
    <source>
        <dbReference type="PROSITE" id="PS51471"/>
    </source>
</evidence>
<sequence length="274" mass="31419">MALLLDNNNNASRWFDVDAVPEDYKFPQEFRPGNNFETENNKQYSFPVIDLSKLDHSSEEKEESIKKILKSCQEFGGFQVINHGFSEEVIKETISVLKEFFSQPVEEKVYKGKENGWVYLSSTDYANDDGVHLWRENFKLSSHPLEDCMQRWPEKPSRFREVMATYLLGIRRLSSRILELICEGLGLEADYLKDINEVQLLSANNYPPCPDPSLTLGLLKHTDPSFITLLYQGNISGLQVMKDGEWFTVEALSNAFVVNIGNQLEVCSNFNNNP</sequence>
<evidence type="ECO:0000256" key="3">
    <source>
        <dbReference type="ARBA" id="ARBA00023004"/>
    </source>
</evidence>
<comment type="similarity">
    <text evidence="1 4">Belongs to the iron/ascorbate-dependent oxidoreductase family.</text>
</comment>
<dbReference type="InterPro" id="IPR044861">
    <property type="entry name" value="IPNS-like_FE2OG_OXY"/>
</dbReference>
<keyword evidence="3 4" id="KW-0408">Iron</keyword>
<keyword evidence="2 4" id="KW-0479">Metal-binding</keyword>
<keyword evidence="4" id="KW-0560">Oxidoreductase</keyword>
<name>A0AAV3NSN1_LITER</name>
<dbReference type="Pfam" id="PF03171">
    <property type="entry name" value="2OG-FeII_Oxy"/>
    <property type="match status" value="1"/>
</dbReference>
<dbReference type="InterPro" id="IPR026992">
    <property type="entry name" value="DIOX_N"/>
</dbReference>
<keyword evidence="7" id="KW-1185">Reference proteome</keyword>
<evidence type="ECO:0000256" key="4">
    <source>
        <dbReference type="RuleBase" id="RU003682"/>
    </source>
</evidence>
<dbReference type="GO" id="GO:0046872">
    <property type="term" value="F:metal ion binding"/>
    <property type="evidence" value="ECO:0007669"/>
    <property type="project" value="UniProtKB-KW"/>
</dbReference>
<dbReference type="PANTHER" id="PTHR47991">
    <property type="entry name" value="OXOGLUTARATE/IRON-DEPENDENT DIOXYGENASE"/>
    <property type="match status" value="1"/>
</dbReference>
<dbReference type="GO" id="GO:0002238">
    <property type="term" value="P:response to molecule of fungal origin"/>
    <property type="evidence" value="ECO:0007669"/>
    <property type="project" value="UniProtKB-ARBA"/>
</dbReference>
<dbReference type="GO" id="GO:0016706">
    <property type="term" value="F:2-oxoglutarate-dependent dioxygenase activity"/>
    <property type="evidence" value="ECO:0007669"/>
    <property type="project" value="UniProtKB-ARBA"/>
</dbReference>
<dbReference type="Pfam" id="PF14226">
    <property type="entry name" value="DIOX_N"/>
    <property type="match status" value="1"/>
</dbReference>
<evidence type="ECO:0000313" key="6">
    <source>
        <dbReference type="EMBL" id="GAA0142390.1"/>
    </source>
</evidence>
<evidence type="ECO:0000256" key="1">
    <source>
        <dbReference type="ARBA" id="ARBA00008056"/>
    </source>
</evidence>
<dbReference type="PROSITE" id="PS51471">
    <property type="entry name" value="FE2OG_OXY"/>
    <property type="match status" value="1"/>
</dbReference>
<comment type="caution">
    <text evidence="6">The sequence shown here is derived from an EMBL/GenBank/DDBJ whole genome shotgun (WGS) entry which is preliminary data.</text>
</comment>
<dbReference type="InterPro" id="IPR005123">
    <property type="entry name" value="Oxoglu/Fe-dep_dioxygenase_dom"/>
</dbReference>
<proteinExistence type="inferred from homology"/>
<protein>
    <submittedName>
        <fullName evidence="6">Oxygenase</fullName>
    </submittedName>
</protein>
<evidence type="ECO:0000313" key="7">
    <source>
        <dbReference type="Proteomes" id="UP001454036"/>
    </source>
</evidence>